<dbReference type="Pfam" id="PF07866">
    <property type="entry name" value="DUF1653"/>
    <property type="match status" value="1"/>
</dbReference>
<feature type="domain" description="Glycosyl hydrolase family 13 catalytic" evidence="3">
    <location>
        <begin position="22"/>
        <end position="359"/>
    </location>
</feature>
<dbReference type="InterPro" id="IPR045857">
    <property type="entry name" value="O16G_dom_2"/>
</dbReference>
<dbReference type="RefSeq" id="WP_256197483.1">
    <property type="nucleotide sequence ID" value="NZ_CALVCM010000004.1"/>
</dbReference>
<dbReference type="EMBL" id="JANGCH010000003">
    <property type="protein sequence ID" value="MCQ5121329.1"/>
    <property type="molecule type" value="Genomic_DNA"/>
</dbReference>
<dbReference type="Gene3D" id="2.30.30.320">
    <property type="entry name" value="DUF1653-like domain"/>
    <property type="match status" value="1"/>
</dbReference>
<organism evidence="4 5">
    <name type="scientific">Massilicoli timonensis</name>
    <dbReference type="NCBI Taxonomy" id="2015901"/>
    <lineage>
        <taxon>Bacteria</taxon>
        <taxon>Bacillati</taxon>
        <taxon>Bacillota</taxon>
        <taxon>Erysipelotrichia</taxon>
        <taxon>Erysipelotrichales</taxon>
        <taxon>Erysipelotrichaceae</taxon>
        <taxon>Massilicoli</taxon>
    </lineage>
</organism>
<evidence type="ECO:0000259" key="3">
    <source>
        <dbReference type="SMART" id="SM00642"/>
    </source>
</evidence>
<dbReference type="InterPro" id="IPR013780">
    <property type="entry name" value="Glyco_hydro_b"/>
</dbReference>
<dbReference type="InterPro" id="IPR006047">
    <property type="entry name" value="GH13_cat_dom"/>
</dbReference>
<dbReference type="Gene3D" id="3.90.400.10">
    <property type="entry name" value="Oligo-1,6-glucosidase, Domain 2"/>
    <property type="match status" value="1"/>
</dbReference>
<reference evidence="4 5" key="1">
    <citation type="submission" date="2022-06" db="EMBL/GenBank/DDBJ databases">
        <title>Isolation of gut microbiota from human fecal samples.</title>
        <authorList>
            <person name="Pamer E.G."/>
            <person name="Barat B."/>
            <person name="Waligurski E."/>
            <person name="Medina S."/>
            <person name="Paddock L."/>
            <person name="Mostad J."/>
        </authorList>
    </citation>
    <scope>NUCLEOTIDE SEQUENCE [LARGE SCALE GENOMIC DNA]</scope>
    <source>
        <strain evidence="4 5">DFI.6.1</strain>
    </source>
</reference>
<sequence>MYWYEQANCYHLYPLGCFGCENHHIASSQIKHRMLELIDWIPHLQELGMDALYLGPIFESKEHGYDTIDYFTIDHRLGTNADFKQVVSAFHQAGIKIILDGVFHHVGRDFFAFKDLLQNKESSLYRNWFEGVAFTQDSPYHDGFSYACWEGHYNLVKLNLANEEVLDYLLKAIQMWIEEFQIDGLRLDAANCIAFSFFEQLRTFVKAKRADFFLLGEVIHGDYNRWANAQMLDSTTNYEVYKGLYSSFNSRNFFEIAYSLNRQFGDRGIYRGLPLYQFVDNHDVTRICDQLQDPFDLQALYALLFTIPGIPSIYYGSEWGIHGKKEYGSDASLRPAIAIKQQNRSHELLSWISELAHLRKEHPALISGDYAQVIVRNEQFVFQRTCPKERFCVACNLDEQPYTLAFSSDLPLCDVIHHALYFPENEEITLTLPPKSCILLSSMLAEEKDDSLPDEDALVMQINEHAKENLPQAEQSDPNEIIINGIYRHFKGNLYKVIALATHSEEEKPYVIYRQMYGDFALWVRPLDMFLETIERDGMRFKRFQFLFRQNEADQLTK</sequence>
<dbReference type="SMART" id="SM00642">
    <property type="entry name" value="Aamy"/>
    <property type="match status" value="1"/>
</dbReference>
<evidence type="ECO:0000256" key="2">
    <source>
        <dbReference type="ARBA" id="ARBA00023295"/>
    </source>
</evidence>
<proteinExistence type="predicted"/>
<evidence type="ECO:0000313" key="4">
    <source>
        <dbReference type="EMBL" id="MCQ5121329.1"/>
    </source>
</evidence>
<dbReference type="InterPro" id="IPR017853">
    <property type="entry name" value="GH"/>
</dbReference>
<dbReference type="SUPFAM" id="SSF51445">
    <property type="entry name" value="(Trans)glycosidases"/>
    <property type="match status" value="1"/>
</dbReference>
<dbReference type="Pfam" id="PF00128">
    <property type="entry name" value="Alpha-amylase"/>
    <property type="match status" value="1"/>
</dbReference>
<dbReference type="InterPro" id="IPR037135">
    <property type="entry name" value="DUF1653-like_dom_sf"/>
</dbReference>
<evidence type="ECO:0000256" key="1">
    <source>
        <dbReference type="ARBA" id="ARBA00022801"/>
    </source>
</evidence>
<dbReference type="CDD" id="cd11353">
    <property type="entry name" value="AmyAc_euk_bac_CMD_like"/>
    <property type="match status" value="1"/>
</dbReference>
<dbReference type="SUPFAM" id="SSF51011">
    <property type="entry name" value="Glycosyl hydrolase domain"/>
    <property type="match status" value="1"/>
</dbReference>
<evidence type="ECO:0000313" key="5">
    <source>
        <dbReference type="Proteomes" id="UP001524435"/>
    </source>
</evidence>
<name>A0ABT1SJE7_9FIRM</name>
<dbReference type="Gene3D" id="2.60.40.1180">
    <property type="entry name" value="Golgi alpha-mannosidase II"/>
    <property type="match status" value="1"/>
</dbReference>
<keyword evidence="1" id="KW-0378">Hydrolase</keyword>
<dbReference type="Gene3D" id="3.20.20.80">
    <property type="entry name" value="Glycosidases"/>
    <property type="match status" value="1"/>
</dbReference>
<dbReference type="PANTHER" id="PTHR10357:SF210">
    <property type="entry name" value="MALTODEXTRIN GLUCOSIDASE"/>
    <property type="match status" value="1"/>
</dbReference>
<keyword evidence="2" id="KW-0326">Glycosidase</keyword>
<dbReference type="InterPro" id="IPR023387">
    <property type="entry name" value="DUF1653-like_dom"/>
</dbReference>
<comment type="caution">
    <text evidence="4">The sequence shown here is derived from an EMBL/GenBank/DDBJ whole genome shotgun (WGS) entry which is preliminary data.</text>
</comment>
<dbReference type="PANTHER" id="PTHR10357">
    <property type="entry name" value="ALPHA-AMYLASE FAMILY MEMBER"/>
    <property type="match status" value="1"/>
</dbReference>
<gene>
    <name evidence="4" type="ORF">NE663_03515</name>
</gene>
<accession>A0ABT1SJE7</accession>
<dbReference type="Proteomes" id="UP001524435">
    <property type="component" value="Unassembled WGS sequence"/>
</dbReference>
<protein>
    <submittedName>
        <fullName evidence="4">DUF1653 domain-containing protein</fullName>
    </submittedName>
</protein>
<keyword evidence="5" id="KW-1185">Reference proteome</keyword>